<evidence type="ECO:0000313" key="2">
    <source>
        <dbReference type="EMBL" id="SMH47300.1"/>
    </source>
</evidence>
<dbReference type="PANTHER" id="PTHR12302:SF26">
    <property type="entry name" value="BLR1266 PROTEIN"/>
    <property type="match status" value="1"/>
</dbReference>
<dbReference type="SUPFAM" id="SSF50199">
    <property type="entry name" value="Staphylococcal nuclease"/>
    <property type="match status" value="1"/>
</dbReference>
<feature type="domain" description="TNase-like" evidence="1">
    <location>
        <begin position="59"/>
        <end position="169"/>
    </location>
</feature>
<dbReference type="RefSeq" id="WP_085465313.1">
    <property type="nucleotide sequence ID" value="NZ_FXBL01000004.1"/>
</dbReference>
<dbReference type="PROSITE" id="PS50830">
    <property type="entry name" value="TNASE_3"/>
    <property type="match status" value="1"/>
</dbReference>
<sequence>MRRMQGGGRYRPRRATYRRSAGRRYAEYALTFVLFMALALVAARLDRTQTVRPEGRAVVNDGDTITLAGERIRLRGIDAPEYDQTCTRAGASYPCGRQSRRELERLVAGRSVACEGWERDKYDRLLAVCRAGDIDLNRRLVEEGWAIAYGDYADAERAARAAAKGIWAGEFDRPRAWRELKGGVAEAEHSAMQTIFNWIRQVLGW</sequence>
<dbReference type="Gene3D" id="2.40.50.90">
    <property type="match status" value="1"/>
</dbReference>
<dbReference type="PANTHER" id="PTHR12302">
    <property type="entry name" value="EBNA2 BINDING PROTEIN P100"/>
    <property type="match status" value="1"/>
</dbReference>
<evidence type="ECO:0000259" key="1">
    <source>
        <dbReference type="PROSITE" id="PS50830"/>
    </source>
</evidence>
<accession>A0A1X7P8B8</accession>
<proteinExistence type="predicted"/>
<name>A0A1X7P8B8_9HYPH</name>
<dbReference type="InterPro" id="IPR035437">
    <property type="entry name" value="SNase_OB-fold_sf"/>
</dbReference>
<dbReference type="Proteomes" id="UP000193083">
    <property type="component" value="Unassembled WGS sequence"/>
</dbReference>
<dbReference type="Pfam" id="PF00565">
    <property type="entry name" value="SNase"/>
    <property type="match status" value="1"/>
</dbReference>
<organism evidence="2 3">
    <name type="scientific">Mesorhizobium australicum</name>
    <dbReference type="NCBI Taxonomy" id="536018"/>
    <lineage>
        <taxon>Bacteria</taxon>
        <taxon>Pseudomonadati</taxon>
        <taxon>Pseudomonadota</taxon>
        <taxon>Alphaproteobacteria</taxon>
        <taxon>Hyphomicrobiales</taxon>
        <taxon>Phyllobacteriaceae</taxon>
        <taxon>Mesorhizobium</taxon>
    </lineage>
</organism>
<protein>
    <submittedName>
        <fullName evidence="2">Endonuclease YncB, thermonuclease family</fullName>
    </submittedName>
</protein>
<keyword evidence="2" id="KW-0540">Nuclease</keyword>
<dbReference type="EMBL" id="FXBL01000004">
    <property type="protein sequence ID" value="SMH47300.1"/>
    <property type="molecule type" value="Genomic_DNA"/>
</dbReference>
<keyword evidence="2" id="KW-0378">Hydrolase</keyword>
<dbReference type="AlphaFoldDB" id="A0A1X7P8B8"/>
<dbReference type="InterPro" id="IPR016071">
    <property type="entry name" value="Staphylococal_nuclease_OB-fold"/>
</dbReference>
<keyword evidence="2" id="KW-0255">Endonuclease</keyword>
<reference evidence="2 3" key="1">
    <citation type="submission" date="2017-04" db="EMBL/GenBank/DDBJ databases">
        <authorList>
            <person name="Afonso C.L."/>
            <person name="Miller P.J."/>
            <person name="Scott M.A."/>
            <person name="Spackman E."/>
            <person name="Goraichik I."/>
            <person name="Dimitrov K.M."/>
            <person name="Suarez D.L."/>
            <person name="Swayne D.E."/>
        </authorList>
    </citation>
    <scope>NUCLEOTIDE SEQUENCE [LARGE SCALE GENOMIC DNA]</scope>
    <source>
        <strain evidence="2 3">B5P</strain>
    </source>
</reference>
<dbReference type="SMART" id="SM00318">
    <property type="entry name" value="SNc"/>
    <property type="match status" value="1"/>
</dbReference>
<dbReference type="GO" id="GO:0004519">
    <property type="term" value="F:endonuclease activity"/>
    <property type="evidence" value="ECO:0007669"/>
    <property type="project" value="UniProtKB-KW"/>
</dbReference>
<evidence type="ECO:0000313" key="3">
    <source>
        <dbReference type="Proteomes" id="UP000193083"/>
    </source>
</evidence>
<keyword evidence="3" id="KW-1185">Reference proteome</keyword>
<gene>
    <name evidence="2" type="ORF">SAMN02982922_3497</name>
</gene>